<comment type="similarity">
    <text evidence="1">Belongs to the N(4)/N(6)-methyltransferase family.</text>
</comment>
<feature type="domain" description="DNA methylase adenine-specific" evidence="3">
    <location>
        <begin position="10"/>
        <end position="56"/>
    </location>
</feature>
<accession>A0A858SQR8</accession>
<dbReference type="Pfam" id="PF02384">
    <property type="entry name" value="N6_Mtase"/>
    <property type="match status" value="1"/>
</dbReference>
<gene>
    <name evidence="4" type="ORF">G3256_03790</name>
</gene>
<dbReference type="InterPro" id="IPR003356">
    <property type="entry name" value="DNA_methylase_A-5"/>
</dbReference>
<dbReference type="Gene3D" id="3.40.50.150">
    <property type="entry name" value="Vaccinia Virus protein VP39"/>
    <property type="match status" value="1"/>
</dbReference>
<dbReference type="AlphaFoldDB" id="A0A858SQR8"/>
<evidence type="ECO:0000259" key="3">
    <source>
        <dbReference type="Pfam" id="PF02384"/>
    </source>
</evidence>
<protein>
    <submittedName>
        <fullName evidence="4">SAM-dependent DNA methyltransferase</fullName>
    </submittedName>
</protein>
<keyword evidence="4" id="KW-0489">Methyltransferase</keyword>
<organism evidence="4 5">
    <name type="scientific">Roseobacter ponti</name>
    <dbReference type="NCBI Taxonomy" id="1891787"/>
    <lineage>
        <taxon>Bacteria</taxon>
        <taxon>Pseudomonadati</taxon>
        <taxon>Pseudomonadota</taxon>
        <taxon>Alphaproteobacteria</taxon>
        <taxon>Rhodobacterales</taxon>
        <taxon>Roseobacteraceae</taxon>
        <taxon>Roseobacter</taxon>
    </lineage>
</organism>
<dbReference type="SUPFAM" id="SSF53335">
    <property type="entry name" value="S-adenosyl-L-methionine-dependent methyltransferases"/>
    <property type="match status" value="1"/>
</dbReference>
<feature type="region of interest" description="Disordered" evidence="2">
    <location>
        <begin position="1"/>
        <end position="22"/>
    </location>
</feature>
<dbReference type="RefSeq" id="WP_169639563.1">
    <property type="nucleotide sequence ID" value="NZ_CP048788.1"/>
</dbReference>
<name>A0A858SQR8_9RHOB</name>
<evidence type="ECO:0000256" key="2">
    <source>
        <dbReference type="SAM" id="MobiDB-lite"/>
    </source>
</evidence>
<dbReference type="GO" id="GO:0032259">
    <property type="term" value="P:methylation"/>
    <property type="evidence" value="ECO:0007669"/>
    <property type="project" value="UniProtKB-KW"/>
</dbReference>
<keyword evidence="4" id="KW-0808">Transferase</keyword>
<dbReference type="GO" id="GO:0003677">
    <property type="term" value="F:DNA binding"/>
    <property type="evidence" value="ECO:0007669"/>
    <property type="project" value="InterPro"/>
</dbReference>
<dbReference type="EMBL" id="CP048788">
    <property type="protein sequence ID" value="QJF50347.1"/>
    <property type="molecule type" value="Genomic_DNA"/>
</dbReference>
<sequence length="86" mass="9589">MDGTDRDFIAQTSRARSRKPGQFLTPGPIAGLMAECIALHNPASVCDPAVGTCILLRPVLPWRRAGWTLSCIKARFRRRTPARWMP</sequence>
<dbReference type="Proteomes" id="UP000503308">
    <property type="component" value="Chromosome"/>
</dbReference>
<evidence type="ECO:0000313" key="4">
    <source>
        <dbReference type="EMBL" id="QJF50347.1"/>
    </source>
</evidence>
<evidence type="ECO:0000313" key="5">
    <source>
        <dbReference type="Proteomes" id="UP000503308"/>
    </source>
</evidence>
<keyword evidence="5" id="KW-1185">Reference proteome</keyword>
<dbReference type="GO" id="GO:0008170">
    <property type="term" value="F:N-methyltransferase activity"/>
    <property type="evidence" value="ECO:0007669"/>
    <property type="project" value="InterPro"/>
</dbReference>
<proteinExistence type="inferred from homology"/>
<dbReference type="InterPro" id="IPR029063">
    <property type="entry name" value="SAM-dependent_MTases_sf"/>
</dbReference>
<evidence type="ECO:0000256" key="1">
    <source>
        <dbReference type="ARBA" id="ARBA00006594"/>
    </source>
</evidence>
<dbReference type="KEGG" id="rpon:G3256_03790"/>
<reference evidence="4 5" key="1">
    <citation type="submission" date="2020-02" db="EMBL/GenBank/DDBJ databases">
        <title>Genome sequence of Roseobacter ponti.</title>
        <authorList>
            <person name="Hollensteiner J."/>
            <person name="Schneider D."/>
            <person name="Poehlein A."/>
            <person name="Daniel R."/>
        </authorList>
    </citation>
    <scope>NUCLEOTIDE SEQUENCE [LARGE SCALE GENOMIC DNA]</scope>
    <source>
        <strain evidence="4 5">DSM 106830</strain>
    </source>
</reference>